<name>A0ABS1GF03_9AQUI</name>
<proteinExistence type="predicted"/>
<gene>
    <name evidence="1" type="ORF">GWK41_00315</name>
</gene>
<dbReference type="Proteomes" id="UP000772812">
    <property type="component" value="Unassembled WGS sequence"/>
</dbReference>
<protein>
    <submittedName>
        <fullName evidence="1">Uncharacterized protein</fullName>
    </submittedName>
</protein>
<reference evidence="1 2" key="1">
    <citation type="journal article" date="2021" name="Syst. Appl. Microbiol.">
        <title>Persephonella atlantica sp. nov.: How to adapt to physico-chemical gradients in high temperature hydrothermal habitats.</title>
        <authorList>
            <person name="Francois D.X."/>
            <person name="Godfroy A."/>
            <person name="Mathien C."/>
            <person name="Aube J."/>
            <person name="Cathalot C."/>
            <person name="Lesongeur F."/>
            <person name="L'Haridon S."/>
            <person name="Philippon X."/>
            <person name="Roussel E.G."/>
        </authorList>
    </citation>
    <scope>NUCLEOTIDE SEQUENCE [LARGE SCALE GENOMIC DNA]</scope>
    <source>
        <strain evidence="1 2">MO1340</strain>
    </source>
</reference>
<keyword evidence="2" id="KW-1185">Reference proteome</keyword>
<organism evidence="1 2">
    <name type="scientific">Persephonella atlantica</name>
    <dbReference type="NCBI Taxonomy" id="2699429"/>
    <lineage>
        <taxon>Bacteria</taxon>
        <taxon>Pseudomonadati</taxon>
        <taxon>Aquificota</taxon>
        <taxon>Aquificia</taxon>
        <taxon>Aquificales</taxon>
        <taxon>Hydrogenothermaceae</taxon>
        <taxon>Persephonella</taxon>
    </lineage>
</organism>
<comment type="caution">
    <text evidence="1">The sequence shown here is derived from an EMBL/GenBank/DDBJ whole genome shotgun (WGS) entry which is preliminary data.</text>
</comment>
<accession>A0ABS1GF03</accession>
<dbReference type="RefSeq" id="WP_200672926.1">
    <property type="nucleotide sequence ID" value="NZ_JAACYA010000001.1"/>
</dbReference>
<evidence type="ECO:0000313" key="1">
    <source>
        <dbReference type="EMBL" id="MBK3331504.1"/>
    </source>
</evidence>
<dbReference type="EMBL" id="JAACYA010000001">
    <property type="protein sequence ID" value="MBK3331504.1"/>
    <property type="molecule type" value="Genomic_DNA"/>
</dbReference>
<sequence>MVRYIFPVIFVVFLLFVKSYSETLTPSEGLTESQIYNIRTYSLRALNLVLDAYSSLNKKRIIKKESYAYLDASLFFLNEAYQYSPTYTVIREIEALIKRINLYPEESYETDIRVITVQIEEISAPLKDYTLLKEKLQQLYQIASRRDNSKLSDELKEIKKMLKIPLIDIPLSEARFLIGVAKDHLKAGEIKKSQQSLELALTPLIKIGMRENLYIVLTLEYLSKAKFSYRVDPDMSKGFFKSALYSINKAYLVSSEENRNTIKSVKEKIITLFDRYNSYSISENDFDSVIRILKDM</sequence>
<evidence type="ECO:0000313" key="2">
    <source>
        <dbReference type="Proteomes" id="UP000772812"/>
    </source>
</evidence>